<dbReference type="VEuPathDB" id="FungiDB:MYCFIDRAFT_214526"/>
<keyword evidence="3" id="KW-1185">Reference proteome</keyword>
<protein>
    <recommendedName>
        <fullName evidence="4">AB hydrolase-1 domain-containing protein</fullName>
    </recommendedName>
</protein>
<evidence type="ECO:0000256" key="1">
    <source>
        <dbReference type="SAM" id="SignalP"/>
    </source>
</evidence>
<proteinExistence type="predicted"/>
<dbReference type="HOGENOM" id="CLU_034763_1_0_1"/>
<dbReference type="AlphaFoldDB" id="M3B3A6"/>
<dbReference type="Gene3D" id="3.40.50.1820">
    <property type="entry name" value="alpha/beta hydrolase"/>
    <property type="match status" value="1"/>
</dbReference>
<organism evidence="2 3">
    <name type="scientific">Pseudocercospora fijiensis (strain CIRAD86)</name>
    <name type="common">Black leaf streak disease fungus</name>
    <name type="synonym">Mycosphaerella fijiensis</name>
    <dbReference type="NCBI Taxonomy" id="383855"/>
    <lineage>
        <taxon>Eukaryota</taxon>
        <taxon>Fungi</taxon>
        <taxon>Dikarya</taxon>
        <taxon>Ascomycota</taxon>
        <taxon>Pezizomycotina</taxon>
        <taxon>Dothideomycetes</taxon>
        <taxon>Dothideomycetidae</taxon>
        <taxon>Mycosphaerellales</taxon>
        <taxon>Mycosphaerellaceae</taxon>
        <taxon>Pseudocercospora</taxon>
    </lineage>
</organism>
<dbReference type="eggNOG" id="ENOG502SJ2N">
    <property type="taxonomic scope" value="Eukaryota"/>
</dbReference>
<reference evidence="2 3" key="1">
    <citation type="journal article" date="2012" name="PLoS Pathog.">
        <title>Diverse lifestyles and strategies of plant pathogenesis encoded in the genomes of eighteen Dothideomycetes fungi.</title>
        <authorList>
            <person name="Ohm R.A."/>
            <person name="Feau N."/>
            <person name="Henrissat B."/>
            <person name="Schoch C.L."/>
            <person name="Horwitz B.A."/>
            <person name="Barry K.W."/>
            <person name="Condon B.J."/>
            <person name="Copeland A.C."/>
            <person name="Dhillon B."/>
            <person name="Glaser F."/>
            <person name="Hesse C.N."/>
            <person name="Kosti I."/>
            <person name="LaButti K."/>
            <person name="Lindquist E.A."/>
            <person name="Lucas S."/>
            <person name="Salamov A.A."/>
            <person name="Bradshaw R.E."/>
            <person name="Ciuffetti L."/>
            <person name="Hamelin R.C."/>
            <person name="Kema G.H.J."/>
            <person name="Lawrence C."/>
            <person name="Scott J.A."/>
            <person name="Spatafora J.W."/>
            <person name="Turgeon B.G."/>
            <person name="de Wit P.J.G.M."/>
            <person name="Zhong S."/>
            <person name="Goodwin S.B."/>
            <person name="Grigoriev I.V."/>
        </authorList>
    </citation>
    <scope>NUCLEOTIDE SEQUENCE [LARGE SCALE GENOMIC DNA]</scope>
    <source>
        <strain evidence="2 3">CIRAD86</strain>
    </source>
</reference>
<evidence type="ECO:0000313" key="3">
    <source>
        <dbReference type="Proteomes" id="UP000016932"/>
    </source>
</evidence>
<evidence type="ECO:0008006" key="4">
    <source>
        <dbReference type="Google" id="ProtNLM"/>
    </source>
</evidence>
<dbReference type="SUPFAM" id="SSF53474">
    <property type="entry name" value="alpha/beta-Hydrolases"/>
    <property type="match status" value="1"/>
</dbReference>
<dbReference type="GeneID" id="19338044"/>
<dbReference type="Proteomes" id="UP000016932">
    <property type="component" value="Unassembled WGS sequence"/>
</dbReference>
<evidence type="ECO:0000313" key="2">
    <source>
        <dbReference type="EMBL" id="EME83857.1"/>
    </source>
</evidence>
<sequence length="311" mass="33958">MLLALLAFMPFDVAHAIPQQPSSGCIDFEVPLKFEAQSLEPSFPPFEIHYQAVDFLVNATSRDPRARQALVKGINSNVQVEVTIAAKYCPPKGLAKNVTQILTHGVGFDQRDLPALKHITPSQKIVHVEHSFGTIIANLLVVQYPKISDGLVQTGFSKNASSHLLIAANAHLARAVLPGWSKLSSSAGYLTWGDELANQYNFFHYGAFVPEVLAESEKIKQPTGVGEILTIGSWEAKDFSAPVLVFAGEYDQAACESYCTTTFFDDETAPLFPAAKPFDIYVQPDAGHGMNLHHNATGAYKVIQDCIEKNI</sequence>
<name>M3B3A6_PSEFD</name>
<gene>
    <name evidence="2" type="ORF">MYCFIDRAFT_214526</name>
</gene>
<accession>M3B3A6</accession>
<dbReference type="RefSeq" id="XP_007924484.1">
    <property type="nucleotide sequence ID" value="XM_007926293.1"/>
</dbReference>
<dbReference type="EMBL" id="KB446557">
    <property type="protein sequence ID" value="EME83857.1"/>
    <property type="molecule type" value="Genomic_DNA"/>
</dbReference>
<feature type="chain" id="PRO_5004031760" description="AB hydrolase-1 domain-containing protein" evidence="1">
    <location>
        <begin position="17"/>
        <end position="311"/>
    </location>
</feature>
<dbReference type="STRING" id="383855.M3B3A6"/>
<dbReference type="KEGG" id="pfj:MYCFIDRAFT_214526"/>
<dbReference type="OrthoDB" id="190201at2759"/>
<feature type="signal peptide" evidence="1">
    <location>
        <begin position="1"/>
        <end position="16"/>
    </location>
</feature>
<dbReference type="InterPro" id="IPR029058">
    <property type="entry name" value="AB_hydrolase_fold"/>
</dbReference>
<keyword evidence="1" id="KW-0732">Signal</keyword>